<dbReference type="PANTHER" id="PTHR37984">
    <property type="entry name" value="PROTEIN CBG26694"/>
    <property type="match status" value="1"/>
</dbReference>
<accession>A0A9Q3PI19</accession>
<dbReference type="SUPFAM" id="SSF53098">
    <property type="entry name" value="Ribonuclease H-like"/>
    <property type="match status" value="1"/>
</dbReference>
<sequence>MRCLPCHKEDTPMDTALLFWNNLIYTCGVPKIIISDKDPKFTSEFWTNSYDMIGTKLAFYTDYHPQTDGLAERMIQTMEDILRRLCAYGMEYNDHEGYTHDWVTLLPAVRLAYNTSQHSTKRKTPAVVEKGWNTLLPVDHLKKNLLTIHPTAKNFHDMWKRACDTAPKCISEAKEYNKKRWDKTHMEADFKEGDQVLVEECSGSQTYRGIFQKAPSLSSEFGQAILPNRGGKFPSRRKNPTPPEIVEVEDSPVPVSKIIRARKIRFNRKDQRQYLFRSKNQTAGKDKWLAEDAIPDGNLHLRRFRASRRTEQSHQR</sequence>
<gene>
    <name evidence="3" type="ORF">O181_102219</name>
</gene>
<dbReference type="InterPro" id="IPR012337">
    <property type="entry name" value="RNaseH-like_sf"/>
</dbReference>
<dbReference type="OrthoDB" id="3227343at2759"/>
<name>A0A9Q3PI19_9BASI</name>
<evidence type="ECO:0000256" key="1">
    <source>
        <dbReference type="ARBA" id="ARBA00022884"/>
    </source>
</evidence>
<proteinExistence type="predicted"/>
<dbReference type="InterPro" id="IPR001584">
    <property type="entry name" value="Integrase_cat-core"/>
</dbReference>
<organism evidence="3 4">
    <name type="scientific">Austropuccinia psidii MF-1</name>
    <dbReference type="NCBI Taxonomy" id="1389203"/>
    <lineage>
        <taxon>Eukaryota</taxon>
        <taxon>Fungi</taxon>
        <taxon>Dikarya</taxon>
        <taxon>Basidiomycota</taxon>
        <taxon>Pucciniomycotina</taxon>
        <taxon>Pucciniomycetes</taxon>
        <taxon>Pucciniales</taxon>
        <taxon>Sphaerophragmiaceae</taxon>
        <taxon>Austropuccinia</taxon>
    </lineage>
</organism>
<dbReference type="GO" id="GO:0005634">
    <property type="term" value="C:nucleus"/>
    <property type="evidence" value="ECO:0007669"/>
    <property type="project" value="UniProtKB-ARBA"/>
</dbReference>
<dbReference type="InterPro" id="IPR036397">
    <property type="entry name" value="RNaseH_sf"/>
</dbReference>
<comment type="caution">
    <text evidence="3">The sequence shown here is derived from an EMBL/GenBank/DDBJ whole genome shotgun (WGS) entry which is preliminary data.</text>
</comment>
<feature type="domain" description="Integrase catalytic" evidence="2">
    <location>
        <begin position="1"/>
        <end position="133"/>
    </location>
</feature>
<dbReference type="GO" id="GO:0003723">
    <property type="term" value="F:RNA binding"/>
    <property type="evidence" value="ECO:0007669"/>
    <property type="project" value="UniProtKB-KW"/>
</dbReference>
<evidence type="ECO:0000313" key="4">
    <source>
        <dbReference type="Proteomes" id="UP000765509"/>
    </source>
</evidence>
<keyword evidence="4" id="KW-1185">Reference proteome</keyword>
<dbReference type="Gene3D" id="3.30.420.10">
    <property type="entry name" value="Ribonuclease H-like superfamily/Ribonuclease H"/>
    <property type="match status" value="1"/>
</dbReference>
<reference evidence="3" key="1">
    <citation type="submission" date="2021-03" db="EMBL/GenBank/DDBJ databases">
        <title>Draft genome sequence of rust myrtle Austropuccinia psidii MF-1, a brazilian biotype.</title>
        <authorList>
            <person name="Quecine M.C."/>
            <person name="Pachon D.M.R."/>
            <person name="Bonatelli M.L."/>
            <person name="Correr F.H."/>
            <person name="Franceschini L.M."/>
            <person name="Leite T.F."/>
            <person name="Margarido G.R.A."/>
            <person name="Almeida C.A."/>
            <person name="Ferrarezi J.A."/>
            <person name="Labate C.A."/>
        </authorList>
    </citation>
    <scope>NUCLEOTIDE SEQUENCE</scope>
    <source>
        <strain evidence="3">MF-1</strain>
    </source>
</reference>
<dbReference type="GO" id="GO:0015074">
    <property type="term" value="P:DNA integration"/>
    <property type="evidence" value="ECO:0007669"/>
    <property type="project" value="InterPro"/>
</dbReference>
<dbReference type="EMBL" id="AVOT02072662">
    <property type="protein sequence ID" value="MBW0562504.1"/>
    <property type="molecule type" value="Genomic_DNA"/>
</dbReference>
<keyword evidence="1" id="KW-0694">RNA-binding</keyword>
<dbReference type="Proteomes" id="UP000765509">
    <property type="component" value="Unassembled WGS sequence"/>
</dbReference>
<protein>
    <recommendedName>
        <fullName evidence="2">Integrase catalytic domain-containing protein</fullName>
    </recommendedName>
</protein>
<dbReference type="InterPro" id="IPR050951">
    <property type="entry name" value="Retrovirus_Pol_polyprotein"/>
</dbReference>
<evidence type="ECO:0000313" key="3">
    <source>
        <dbReference type="EMBL" id="MBW0562504.1"/>
    </source>
</evidence>
<dbReference type="PROSITE" id="PS50994">
    <property type="entry name" value="INTEGRASE"/>
    <property type="match status" value="1"/>
</dbReference>
<evidence type="ECO:0000259" key="2">
    <source>
        <dbReference type="PROSITE" id="PS50994"/>
    </source>
</evidence>
<dbReference type="AlphaFoldDB" id="A0A9Q3PI19"/>
<dbReference type="PANTHER" id="PTHR37984:SF5">
    <property type="entry name" value="PROTEIN NYNRIN-LIKE"/>
    <property type="match status" value="1"/>
</dbReference>